<dbReference type="KEGG" id="din:Selin_0320"/>
<dbReference type="CDD" id="cd02440">
    <property type="entry name" value="AdoMet_MTases"/>
    <property type="match status" value="1"/>
</dbReference>
<dbReference type="GO" id="GO:0008168">
    <property type="term" value="F:methyltransferase activity"/>
    <property type="evidence" value="ECO:0007669"/>
    <property type="project" value="UniProtKB-KW"/>
</dbReference>
<dbReference type="SUPFAM" id="SSF53335">
    <property type="entry name" value="S-adenosyl-L-methionine-dependent methyltransferases"/>
    <property type="match status" value="1"/>
</dbReference>
<name>E6W6Z8_DESIS</name>
<evidence type="ECO:0000313" key="3">
    <source>
        <dbReference type="Proteomes" id="UP000002572"/>
    </source>
</evidence>
<feature type="domain" description="Methyltransferase" evidence="1">
    <location>
        <begin position="36"/>
        <end position="131"/>
    </location>
</feature>
<dbReference type="PANTHER" id="PTHR42912:SF93">
    <property type="entry name" value="N6-ADENOSINE-METHYLTRANSFERASE TMT1A"/>
    <property type="match status" value="1"/>
</dbReference>
<dbReference type="EMBL" id="CP002432">
    <property type="protein sequence ID" value="ADU65076.1"/>
    <property type="molecule type" value="Genomic_DNA"/>
</dbReference>
<dbReference type="GO" id="GO:0032259">
    <property type="term" value="P:methylation"/>
    <property type="evidence" value="ECO:0007669"/>
    <property type="project" value="UniProtKB-KW"/>
</dbReference>
<reference evidence="2 3" key="1">
    <citation type="submission" date="2010-12" db="EMBL/GenBank/DDBJ databases">
        <title>Complete sequence of Desulfurispirillum indicum S5.</title>
        <authorList>
            <consortium name="US DOE Joint Genome Institute"/>
            <person name="Lucas S."/>
            <person name="Copeland A."/>
            <person name="Lapidus A."/>
            <person name="Cheng J.-F."/>
            <person name="Goodwin L."/>
            <person name="Pitluck S."/>
            <person name="Chertkov O."/>
            <person name="Held B."/>
            <person name="Detter J.C."/>
            <person name="Han C."/>
            <person name="Tapia R."/>
            <person name="Land M."/>
            <person name="Hauser L."/>
            <person name="Kyrpides N."/>
            <person name="Ivanova N."/>
            <person name="Mikhailova N."/>
            <person name="Haggblom M."/>
            <person name="Rauschenbach I."/>
            <person name="Bini E."/>
            <person name="Woyke T."/>
        </authorList>
    </citation>
    <scope>NUCLEOTIDE SEQUENCE [LARGE SCALE GENOMIC DNA]</scope>
    <source>
        <strain evidence="3">ATCC BAA-1389 / DSM 22839 / S5</strain>
    </source>
</reference>
<dbReference type="Proteomes" id="UP000002572">
    <property type="component" value="Chromosome"/>
</dbReference>
<dbReference type="InterPro" id="IPR050508">
    <property type="entry name" value="Methyltransf_Superfamily"/>
</dbReference>
<organism evidence="2 3">
    <name type="scientific">Desulfurispirillum indicum (strain ATCC BAA-1389 / DSM 22839 / S5)</name>
    <dbReference type="NCBI Taxonomy" id="653733"/>
    <lineage>
        <taxon>Bacteria</taxon>
        <taxon>Pseudomonadati</taxon>
        <taxon>Chrysiogenota</taxon>
        <taxon>Chrysiogenia</taxon>
        <taxon>Chrysiogenales</taxon>
        <taxon>Chrysiogenaceae</taxon>
        <taxon>Desulfurispirillum</taxon>
    </lineage>
</organism>
<protein>
    <submittedName>
        <fullName evidence="2">Methyltransferase type 11</fullName>
    </submittedName>
</protein>
<evidence type="ECO:0000259" key="1">
    <source>
        <dbReference type="Pfam" id="PF13649"/>
    </source>
</evidence>
<gene>
    <name evidence="2" type="ordered locus">Selin_0320</name>
</gene>
<dbReference type="HOGENOM" id="CLU_037990_16_1_0"/>
<dbReference type="InterPro" id="IPR041698">
    <property type="entry name" value="Methyltransf_25"/>
</dbReference>
<dbReference type="InterPro" id="IPR029063">
    <property type="entry name" value="SAM-dependent_MTases_sf"/>
</dbReference>
<dbReference type="Pfam" id="PF13649">
    <property type="entry name" value="Methyltransf_25"/>
    <property type="match status" value="1"/>
</dbReference>
<keyword evidence="2" id="KW-0808">Transferase</keyword>
<dbReference type="InParanoid" id="E6W6Z8"/>
<dbReference type="Gene3D" id="3.40.50.150">
    <property type="entry name" value="Vaccinia Virus protein VP39"/>
    <property type="match status" value="1"/>
</dbReference>
<evidence type="ECO:0000313" key="2">
    <source>
        <dbReference type="EMBL" id="ADU65076.1"/>
    </source>
</evidence>
<dbReference type="STRING" id="653733.Selin_0320"/>
<accession>E6W6Z8</accession>
<dbReference type="RefSeq" id="WP_013504965.1">
    <property type="nucleotide sequence ID" value="NC_014836.1"/>
</dbReference>
<dbReference type="eggNOG" id="COG2890">
    <property type="taxonomic scope" value="Bacteria"/>
</dbReference>
<dbReference type="PANTHER" id="PTHR42912">
    <property type="entry name" value="METHYLTRANSFERASE"/>
    <property type="match status" value="1"/>
</dbReference>
<dbReference type="AlphaFoldDB" id="E6W6Z8"/>
<keyword evidence="3" id="KW-1185">Reference proteome</keyword>
<sequence>MKVRDSGMPEEMLWESFFDAERILQSLGLNKDTQDIVEFGSGYGTFTLAAAALIHGTVYALDIEPSMVQRVKEKCARSNIANVHVQVRDFIVEGTGLPPGSMDVALLFNILHHEQPLTLLREASSALVRGGRIAIIHWNPDPATPRGPAMDIRPTPQQCIQWGKQAGLECSPGTVFDFPPYHYGLILRKA</sequence>
<proteinExistence type="predicted"/>
<dbReference type="OrthoDB" id="323463at2"/>
<keyword evidence="2" id="KW-0489">Methyltransferase</keyword>